<proteinExistence type="inferred from homology"/>
<feature type="domain" description="Double zinc ribbon" evidence="3">
    <location>
        <begin position="2"/>
        <end position="62"/>
    </location>
</feature>
<dbReference type="InterPro" id="IPR051910">
    <property type="entry name" value="ComF/GntX_DNA_util-trans"/>
</dbReference>
<evidence type="ECO:0000259" key="2">
    <source>
        <dbReference type="Pfam" id="PF00156"/>
    </source>
</evidence>
<dbReference type="InterPro" id="IPR000836">
    <property type="entry name" value="PRTase_dom"/>
</dbReference>
<dbReference type="Gene3D" id="3.40.50.2020">
    <property type="match status" value="1"/>
</dbReference>
<evidence type="ECO:0000256" key="1">
    <source>
        <dbReference type="ARBA" id="ARBA00008007"/>
    </source>
</evidence>
<reference evidence="4 5" key="1">
    <citation type="submission" date="2019-11" db="EMBL/GenBank/DDBJ databases">
        <title>Genome sequence of Moorella glycerini DSM11254.</title>
        <authorList>
            <person name="Poehlein A."/>
            <person name="Boeer T."/>
            <person name="Daniel R."/>
        </authorList>
    </citation>
    <scope>NUCLEOTIDE SEQUENCE [LARGE SCALE GENOMIC DNA]</scope>
    <source>
        <strain evidence="4 5">DSM 11254</strain>
    </source>
</reference>
<dbReference type="Pfam" id="PF18912">
    <property type="entry name" value="DZR_2"/>
    <property type="match status" value="1"/>
</dbReference>
<protein>
    <recommendedName>
        <fullName evidence="6">Phosphoribosyltransferase-like</fullName>
    </recommendedName>
</protein>
<name>A0A6I5ZR41_9FIRM</name>
<accession>A0A6I5ZR41</accession>
<dbReference type="InterPro" id="IPR044005">
    <property type="entry name" value="DZR_2"/>
</dbReference>
<dbReference type="CDD" id="cd06223">
    <property type="entry name" value="PRTases_typeI"/>
    <property type="match status" value="1"/>
</dbReference>
<evidence type="ECO:0000313" key="4">
    <source>
        <dbReference type="EMBL" id="QGP92196.1"/>
    </source>
</evidence>
<gene>
    <name evidence="4" type="ORF">MGLY_15610</name>
</gene>
<dbReference type="SUPFAM" id="SSF53271">
    <property type="entry name" value="PRTase-like"/>
    <property type="match status" value="1"/>
</dbReference>
<dbReference type="PANTHER" id="PTHR47505:SF1">
    <property type="entry name" value="DNA UTILIZATION PROTEIN YHGH"/>
    <property type="match status" value="1"/>
</dbReference>
<evidence type="ECO:0000313" key="5">
    <source>
        <dbReference type="Proteomes" id="UP000425916"/>
    </source>
</evidence>
<comment type="similarity">
    <text evidence="1">Belongs to the ComF/GntX family.</text>
</comment>
<sequence length="241" mass="26469">MLLSWLFPRGKACSWCGRPVHQGFFCTSCRQQLLDWQQHYHPCLYCGRLLPLGKQAVCNQCREELPPFQKARSVGPYQGLLKEMIWALKYQGRRSLATPLGHLLAGVVVRELGSGRPDLVIPVPLTSTRLRVRTFNQAELLALALGQELDLPVNGEVMFRVRETAPQVNLSRRSRWQNLGGAFKVTAPGKITGRHLLLVDDVLTTGATASACTRALQAAGAADVAVVTLATGIENLPCFSP</sequence>
<keyword evidence="5" id="KW-1185">Reference proteome</keyword>
<dbReference type="InterPro" id="IPR029057">
    <property type="entry name" value="PRTase-like"/>
</dbReference>
<dbReference type="Proteomes" id="UP000425916">
    <property type="component" value="Chromosome"/>
</dbReference>
<dbReference type="PANTHER" id="PTHR47505">
    <property type="entry name" value="DNA UTILIZATION PROTEIN YHGH"/>
    <property type="match status" value="1"/>
</dbReference>
<evidence type="ECO:0008006" key="6">
    <source>
        <dbReference type="Google" id="ProtNLM"/>
    </source>
</evidence>
<feature type="domain" description="Phosphoribosyltransferase" evidence="2">
    <location>
        <begin position="177"/>
        <end position="232"/>
    </location>
</feature>
<dbReference type="EMBL" id="CP046244">
    <property type="protein sequence ID" value="QGP92196.1"/>
    <property type="molecule type" value="Genomic_DNA"/>
</dbReference>
<dbReference type="Pfam" id="PF00156">
    <property type="entry name" value="Pribosyltran"/>
    <property type="match status" value="1"/>
</dbReference>
<evidence type="ECO:0000259" key="3">
    <source>
        <dbReference type="Pfam" id="PF18912"/>
    </source>
</evidence>
<dbReference type="AlphaFoldDB" id="A0A6I5ZR41"/>
<dbReference type="RefSeq" id="WP_170290972.1">
    <property type="nucleotide sequence ID" value="NZ_CP046244.1"/>
</dbReference>
<organism evidence="4 5">
    <name type="scientific">Neomoorella glycerini</name>
    <dbReference type="NCBI Taxonomy" id="55779"/>
    <lineage>
        <taxon>Bacteria</taxon>
        <taxon>Bacillati</taxon>
        <taxon>Bacillota</taxon>
        <taxon>Clostridia</taxon>
        <taxon>Neomoorellales</taxon>
        <taxon>Neomoorellaceae</taxon>
        <taxon>Neomoorella</taxon>
    </lineage>
</organism>